<feature type="signal peptide" evidence="1">
    <location>
        <begin position="1"/>
        <end position="20"/>
    </location>
</feature>
<name>A0A518IGN2_9PLAN</name>
<gene>
    <name evidence="2" type="ORF">Enr17x_43040</name>
</gene>
<keyword evidence="3" id="KW-1185">Reference proteome</keyword>
<dbReference type="Proteomes" id="UP000318313">
    <property type="component" value="Chromosome"/>
</dbReference>
<accession>A0A518IGN2</accession>
<evidence type="ECO:0000313" key="3">
    <source>
        <dbReference type="Proteomes" id="UP000318313"/>
    </source>
</evidence>
<dbReference type="KEGG" id="gfm:Enr17x_43040"/>
<dbReference type="EMBL" id="CP037452">
    <property type="protein sequence ID" value="QDV52244.1"/>
    <property type="molecule type" value="Genomic_DNA"/>
</dbReference>
<reference evidence="2 3" key="1">
    <citation type="submission" date="2019-03" db="EMBL/GenBank/DDBJ databases">
        <title>Deep-cultivation of Planctomycetes and their phenomic and genomic characterization uncovers novel biology.</title>
        <authorList>
            <person name="Wiegand S."/>
            <person name="Jogler M."/>
            <person name="Boedeker C."/>
            <person name="Pinto D."/>
            <person name="Vollmers J."/>
            <person name="Rivas-Marin E."/>
            <person name="Kohn T."/>
            <person name="Peeters S.H."/>
            <person name="Heuer A."/>
            <person name="Rast P."/>
            <person name="Oberbeckmann S."/>
            <person name="Bunk B."/>
            <person name="Jeske O."/>
            <person name="Meyerdierks A."/>
            <person name="Storesund J.E."/>
            <person name="Kallscheuer N."/>
            <person name="Luecker S."/>
            <person name="Lage O.M."/>
            <person name="Pohl T."/>
            <person name="Merkel B.J."/>
            <person name="Hornburger P."/>
            <person name="Mueller R.-W."/>
            <person name="Bruemmer F."/>
            <person name="Labrenz M."/>
            <person name="Spormann A.M."/>
            <person name="Op den Camp H."/>
            <person name="Overmann J."/>
            <person name="Amann R."/>
            <person name="Jetten M.S.M."/>
            <person name="Mascher T."/>
            <person name="Medema M.H."/>
            <person name="Devos D.P."/>
            <person name="Kaster A.-K."/>
            <person name="Ovreas L."/>
            <person name="Rohde M."/>
            <person name="Galperin M.Y."/>
            <person name="Jogler C."/>
        </authorList>
    </citation>
    <scope>NUCLEOTIDE SEQUENCE [LARGE SCALE GENOMIC DNA]</scope>
    <source>
        <strain evidence="2 3">Enr17</strain>
    </source>
</reference>
<keyword evidence="1" id="KW-0732">Signal</keyword>
<organism evidence="2 3">
    <name type="scientific">Gimesia fumaroli</name>
    <dbReference type="NCBI Taxonomy" id="2527976"/>
    <lineage>
        <taxon>Bacteria</taxon>
        <taxon>Pseudomonadati</taxon>
        <taxon>Planctomycetota</taxon>
        <taxon>Planctomycetia</taxon>
        <taxon>Planctomycetales</taxon>
        <taxon>Planctomycetaceae</taxon>
        <taxon>Gimesia</taxon>
    </lineage>
</organism>
<evidence type="ECO:0000256" key="1">
    <source>
        <dbReference type="SAM" id="SignalP"/>
    </source>
</evidence>
<dbReference type="OrthoDB" id="9554431at2"/>
<sequence precursor="true">MNRIASVCVTALLICLHSSASLKADGFVAPILGESWFIVADTPTLAVFQGQLRKSGYQYQAASANGFNISAFVEQPANKSITHTGCFEHYWPKMKRNPLIDVDSVEIMKGDHFVKVSYDFKNIPAKAPKHHVNYYMAYSQRWIDIHISMVSDLPREQILEDFEKSLQFRSFIPPRKEDTAKSSRPE</sequence>
<feature type="chain" id="PRO_5022146645" evidence="1">
    <location>
        <begin position="21"/>
        <end position="186"/>
    </location>
</feature>
<dbReference type="RefSeq" id="WP_145311589.1">
    <property type="nucleotide sequence ID" value="NZ_CP037452.1"/>
</dbReference>
<protein>
    <submittedName>
        <fullName evidence="2">Uncharacterized protein</fullName>
    </submittedName>
</protein>
<dbReference type="AlphaFoldDB" id="A0A518IGN2"/>
<proteinExistence type="predicted"/>
<evidence type="ECO:0000313" key="2">
    <source>
        <dbReference type="EMBL" id="QDV52244.1"/>
    </source>
</evidence>